<dbReference type="PROSITE" id="PS51194">
    <property type="entry name" value="HELICASE_CTER"/>
    <property type="match status" value="1"/>
</dbReference>
<feature type="domain" description="PLD phosphodiesterase" evidence="1">
    <location>
        <begin position="211"/>
        <end position="242"/>
    </location>
</feature>
<dbReference type="SUPFAM" id="SSF56024">
    <property type="entry name" value="Phospholipase D/nuclease"/>
    <property type="match status" value="1"/>
</dbReference>
<dbReference type="InterPro" id="IPR021835">
    <property type="entry name" value="DUF3427"/>
</dbReference>
<dbReference type="Proteomes" id="UP000017023">
    <property type="component" value="Unassembled WGS sequence"/>
</dbReference>
<dbReference type="EMBL" id="AWGW01000010">
    <property type="protein sequence ID" value="ERK01581.1"/>
    <property type="molecule type" value="Genomic_DNA"/>
</dbReference>
<evidence type="ECO:0000313" key="5">
    <source>
        <dbReference type="Proteomes" id="UP000017023"/>
    </source>
</evidence>
<dbReference type="SUPFAM" id="SSF52540">
    <property type="entry name" value="P-loop containing nucleoside triphosphate hydrolases"/>
    <property type="match status" value="1"/>
</dbReference>
<dbReference type="GO" id="GO:0006793">
    <property type="term" value="P:phosphorus metabolic process"/>
    <property type="evidence" value="ECO:0007669"/>
    <property type="project" value="UniProtKB-ARBA"/>
</dbReference>
<dbReference type="PROSITE" id="PS50035">
    <property type="entry name" value="PLD"/>
    <property type="match status" value="1"/>
</dbReference>
<gene>
    <name evidence="4" type="ORF">HMPREF9145_2477</name>
</gene>
<feature type="domain" description="Helicase C-terminal" evidence="3">
    <location>
        <begin position="540"/>
        <end position="695"/>
    </location>
</feature>
<dbReference type="Pfam" id="PF00271">
    <property type="entry name" value="Helicase_C"/>
    <property type="match status" value="1"/>
</dbReference>
<protein>
    <submittedName>
        <fullName evidence="4">PF11907 domain protein</fullName>
    </submittedName>
</protein>
<dbReference type="GO" id="GO:0016887">
    <property type="term" value="F:ATP hydrolysis activity"/>
    <property type="evidence" value="ECO:0007669"/>
    <property type="project" value="TreeGrafter"/>
</dbReference>
<dbReference type="PANTHER" id="PTHR47962:SF7">
    <property type="entry name" value="MITOCHONDRIAL ATP-DEPENDENT HELICASE IRC3-RELATED"/>
    <property type="match status" value="1"/>
</dbReference>
<name>U2LBA5_9BACT</name>
<dbReference type="InterPro" id="IPR014001">
    <property type="entry name" value="Helicase_ATP-bd"/>
</dbReference>
<dbReference type="PATRIC" id="fig|1395125.3.peg.1063"/>
<dbReference type="Pfam" id="PF11907">
    <property type="entry name" value="DUF3427"/>
    <property type="match status" value="1"/>
</dbReference>
<dbReference type="GO" id="GO:0005524">
    <property type="term" value="F:ATP binding"/>
    <property type="evidence" value="ECO:0007669"/>
    <property type="project" value="InterPro"/>
</dbReference>
<evidence type="ECO:0000259" key="3">
    <source>
        <dbReference type="PROSITE" id="PS51194"/>
    </source>
</evidence>
<proteinExistence type="predicted"/>
<dbReference type="SMART" id="SM00487">
    <property type="entry name" value="DEXDc"/>
    <property type="match status" value="1"/>
</dbReference>
<sequence length="1031" mass="119106">MELLEGVYENLITNNLKHDIEQTQNKGLECKKEFIDEAESPSMLAEHVHKILVNRLSDEQLSTEERVNFVNRLIEILEVSKEDHIADHQQMLTAVVSAQEEARLKATHQEAIRPMTGFRISNLFTGGQSEISMNAEIERDIESADKIYLIVSFLKLSGLNLIYDRLKKFCDNPQHQLRVITTTYCGVTEAKAVERLSQLPHTEIRISYNTKIERLHAKSYIFERNSGFSTAYIGSSNLSKSAQTDGLEWNIRVTNVENPHIIKTALATFNLYWNSKNFEDFKDGGIAKLYQELQTQRTTKGTTIGGFTKYTILPHQKQIIDKLIAIREKGLNRNLIVAATGTGKTVISAFDYRLFVETHPNSHKILFIAHRKEILVQAQMTYRNVLQDANFSELWVGQQRPMNGIDNLFISVQTFNTKYDEIFSNLPTDYYDYIVIDEAHHLAADSYRNIITHFTPQLLIGLTATPERMDGISLLPDFGNQISAEIRLPMALDEGLLTPFQYLCICDNTDLRAEDLMQGNKYIATKLTEKLCNQERVGLIVNKLHYYLPDETKCKALGFCASKEHARYMAEQFNAAGLNADYLTSDRDSEREQLNRELAKGKINYLFVVDIFNEGVDIPEVDVVLFLRPTESLTIFLQQLGRGLRLYPGKLLLTVFDFVAQLNKNYDFTSRFRSLMVRKDKSVVDQVKDGFTLLPHGCSIHMEEKAQQYVLENIKAAVYNRRRLIQELRSYDHIPTIKEFIENNGQDVRIIYKNNYCWTKLKAEAGLCTYERDENTSHYEKGIANLVHNNSVAYLHFIQHLLTNADEIRFDDERERVFGTMFYYTLYLDKISKTGVKSIEEALRNFKKYTLFVDEVKELTAYLLSNIDIKTFPIGEDLPQALEQYGCYTREEIFTIFGRQTAEKRMQGSVSGVFNIEERNTELLFVTLNKSDKDFSVSTMYDDYVVSERQFHWKSKNTDTHEGRGKRYVEQAINKKKFLLFVRADKTDGFNNTCPFYCFGLVDYISSRDDKPMSIDWHMHHPILPQFIKAV</sequence>
<evidence type="ECO:0000259" key="2">
    <source>
        <dbReference type="PROSITE" id="PS51192"/>
    </source>
</evidence>
<dbReference type="Gene3D" id="3.30.870.10">
    <property type="entry name" value="Endonuclease Chain A"/>
    <property type="match status" value="1"/>
</dbReference>
<accession>U2LBA5</accession>
<organism evidence="4 5">
    <name type="scientific">Segatella salivae F0493</name>
    <dbReference type="NCBI Taxonomy" id="1395125"/>
    <lineage>
        <taxon>Bacteria</taxon>
        <taxon>Pseudomonadati</taxon>
        <taxon>Bacteroidota</taxon>
        <taxon>Bacteroidia</taxon>
        <taxon>Bacteroidales</taxon>
        <taxon>Prevotellaceae</taxon>
        <taxon>Segatella</taxon>
    </lineage>
</organism>
<dbReference type="Pfam" id="PF04851">
    <property type="entry name" value="ResIII"/>
    <property type="match status" value="1"/>
</dbReference>
<dbReference type="GO" id="GO:0003677">
    <property type="term" value="F:DNA binding"/>
    <property type="evidence" value="ECO:0007669"/>
    <property type="project" value="InterPro"/>
</dbReference>
<reference evidence="4 5" key="1">
    <citation type="submission" date="2013-08" db="EMBL/GenBank/DDBJ databases">
        <authorList>
            <person name="Durkin A.S."/>
            <person name="Haft D.R."/>
            <person name="McCorrison J."/>
            <person name="Torralba M."/>
            <person name="Gillis M."/>
            <person name="Haft D.H."/>
            <person name="Methe B."/>
            <person name="Sutton G."/>
            <person name="Nelson K.E."/>
        </authorList>
    </citation>
    <scope>NUCLEOTIDE SEQUENCE [LARGE SCALE GENOMIC DNA]</scope>
    <source>
        <strain evidence="4 5">F0493</strain>
    </source>
</reference>
<dbReference type="InterPro" id="IPR025202">
    <property type="entry name" value="PLD-like_dom"/>
</dbReference>
<dbReference type="InterPro" id="IPR006935">
    <property type="entry name" value="Helicase/UvrB_N"/>
</dbReference>
<dbReference type="CDD" id="cd18032">
    <property type="entry name" value="DEXHc_RE_I_III_res"/>
    <property type="match status" value="1"/>
</dbReference>
<dbReference type="RefSeq" id="WP_021825234.1">
    <property type="nucleotide sequence ID" value="NZ_AWGW01000010.1"/>
</dbReference>
<comment type="caution">
    <text evidence="4">The sequence shown here is derived from an EMBL/GenBank/DDBJ whole genome shotgun (WGS) entry which is preliminary data.</text>
</comment>
<dbReference type="GeneID" id="78497662"/>
<dbReference type="CDD" id="cd18799">
    <property type="entry name" value="SF2_C_EcoAI-like"/>
    <property type="match status" value="1"/>
</dbReference>
<dbReference type="InterPro" id="IPR052511">
    <property type="entry name" value="ATP-dep_Helicase"/>
</dbReference>
<dbReference type="Pfam" id="PF13091">
    <property type="entry name" value="PLDc_2"/>
    <property type="match status" value="1"/>
</dbReference>
<dbReference type="CDD" id="cd09203">
    <property type="entry name" value="PLDc_N_DEXD_b1"/>
    <property type="match status" value="1"/>
</dbReference>
<dbReference type="AlphaFoldDB" id="U2LBA5"/>
<dbReference type="InterPro" id="IPR001650">
    <property type="entry name" value="Helicase_C-like"/>
</dbReference>
<feature type="domain" description="Helicase ATP-binding" evidence="2">
    <location>
        <begin position="325"/>
        <end position="484"/>
    </location>
</feature>
<evidence type="ECO:0000313" key="4">
    <source>
        <dbReference type="EMBL" id="ERK01581.1"/>
    </source>
</evidence>
<dbReference type="PROSITE" id="PS51192">
    <property type="entry name" value="HELICASE_ATP_BIND_1"/>
    <property type="match status" value="1"/>
</dbReference>
<dbReference type="InterPro" id="IPR001736">
    <property type="entry name" value="PLipase_D/transphosphatidylase"/>
</dbReference>
<dbReference type="PANTHER" id="PTHR47962">
    <property type="entry name" value="ATP-DEPENDENT HELICASE LHR-RELATED-RELATED"/>
    <property type="match status" value="1"/>
</dbReference>
<dbReference type="Gene3D" id="3.40.50.300">
    <property type="entry name" value="P-loop containing nucleotide triphosphate hydrolases"/>
    <property type="match status" value="2"/>
</dbReference>
<dbReference type="InterPro" id="IPR027417">
    <property type="entry name" value="P-loop_NTPase"/>
</dbReference>
<dbReference type="SMART" id="SM00490">
    <property type="entry name" value="HELICc"/>
    <property type="match status" value="1"/>
</dbReference>
<evidence type="ECO:0000259" key="1">
    <source>
        <dbReference type="PROSITE" id="PS50035"/>
    </source>
</evidence>